<sequence length="211" mass="22776">MRLTKLGHACVRLEKDGRSLVIDPGEMTPESDALTGVDAVLVTHEHFDHLAPDRLRAAAADNPELTVYTCPGAARQLADLGDRVRVVRDGETFPAAGFEVVAAGEKHRMNLPDVPPIDNVGFLVDGEVFHPGDAWTVVEAPTVLPALQAPWLTVADLVRYLRAVAPRRAYAVHDGLLNERGLAVFDGVLAGEARRSGADVRRLRPGESVEL</sequence>
<dbReference type="Gene3D" id="3.60.15.10">
    <property type="entry name" value="Ribonuclease Z/Hydroxyacylglutathione hydrolase-like"/>
    <property type="match status" value="1"/>
</dbReference>
<dbReference type="OrthoDB" id="3190691at2"/>
<dbReference type="Pfam" id="PF13483">
    <property type="entry name" value="Lactamase_B_3"/>
    <property type="match status" value="1"/>
</dbReference>
<proteinExistence type="predicted"/>
<dbReference type="SUPFAM" id="SSF56281">
    <property type="entry name" value="Metallo-hydrolase/oxidoreductase"/>
    <property type="match status" value="1"/>
</dbReference>
<dbReference type="KEGG" id="thao:NI17_007335"/>
<dbReference type="Proteomes" id="UP000265719">
    <property type="component" value="Chromosome"/>
</dbReference>
<dbReference type="AlphaFoldDB" id="A0A399G7Q4"/>
<name>A0A399G7Q4_9ACTN</name>
<organism evidence="1 2">
    <name type="scientific">Thermobifida halotolerans</name>
    <dbReference type="NCBI Taxonomy" id="483545"/>
    <lineage>
        <taxon>Bacteria</taxon>
        <taxon>Bacillati</taxon>
        <taxon>Actinomycetota</taxon>
        <taxon>Actinomycetes</taxon>
        <taxon>Streptosporangiales</taxon>
        <taxon>Nocardiopsidaceae</taxon>
        <taxon>Thermobifida</taxon>
    </lineage>
</organism>
<dbReference type="SMART" id="SM00849">
    <property type="entry name" value="Lactamase_B"/>
    <property type="match status" value="1"/>
</dbReference>
<dbReference type="EMBL" id="CP063196">
    <property type="protein sequence ID" value="UOE20969.1"/>
    <property type="molecule type" value="Genomic_DNA"/>
</dbReference>
<evidence type="ECO:0000313" key="1">
    <source>
        <dbReference type="EMBL" id="UOE20969.1"/>
    </source>
</evidence>
<dbReference type="InterPro" id="IPR050114">
    <property type="entry name" value="UPF0173_UPF0282_UlaG_hydrolase"/>
</dbReference>
<gene>
    <name evidence="1" type="ORF">NI17_007335</name>
</gene>
<dbReference type="PANTHER" id="PTHR43546:SF3">
    <property type="entry name" value="UPF0173 METAL-DEPENDENT HYDROLASE MJ1163"/>
    <property type="match status" value="1"/>
</dbReference>
<keyword evidence="2" id="KW-1185">Reference proteome</keyword>
<dbReference type="InterPro" id="IPR036866">
    <property type="entry name" value="RibonucZ/Hydroxyglut_hydro"/>
</dbReference>
<reference evidence="1" key="1">
    <citation type="submission" date="2020-10" db="EMBL/GenBank/DDBJ databases">
        <title>De novo genome project of the cellulose decomposer Thermobifida halotolerans type strain.</title>
        <authorList>
            <person name="Nagy I."/>
            <person name="Horvath B."/>
            <person name="Kukolya J."/>
            <person name="Nagy I."/>
            <person name="Orsini M."/>
        </authorList>
    </citation>
    <scope>NUCLEOTIDE SEQUENCE</scope>
    <source>
        <strain evidence="1">DSM 44931</strain>
    </source>
</reference>
<dbReference type="PANTHER" id="PTHR43546">
    <property type="entry name" value="UPF0173 METAL-DEPENDENT HYDROLASE MJ1163-RELATED"/>
    <property type="match status" value="1"/>
</dbReference>
<evidence type="ECO:0000313" key="2">
    <source>
        <dbReference type="Proteomes" id="UP000265719"/>
    </source>
</evidence>
<accession>A0A399G7Q4</accession>
<dbReference type="CDD" id="cd06262">
    <property type="entry name" value="metallo-hydrolase-like_MBL-fold"/>
    <property type="match status" value="1"/>
</dbReference>
<protein>
    <submittedName>
        <fullName evidence="1">MBL fold metallo-hydrolase</fullName>
    </submittedName>
</protein>
<dbReference type="RefSeq" id="WP_068693186.1">
    <property type="nucleotide sequence ID" value="NZ_CP063196.1"/>
</dbReference>
<dbReference type="InterPro" id="IPR001279">
    <property type="entry name" value="Metallo-B-lactamas"/>
</dbReference>